<evidence type="ECO:0000313" key="1">
    <source>
        <dbReference type="EMBL" id="BDY11987.1"/>
    </source>
</evidence>
<accession>A0ABN6WUK8</accession>
<reference evidence="1 2" key="1">
    <citation type="submission" date="2023-03" db="EMBL/GenBank/DDBJ databases">
        <title>Description of Hydrogenimonas sp. ISO32.</title>
        <authorList>
            <person name="Mino S."/>
            <person name="Fukazawa S."/>
            <person name="Sawabe T."/>
        </authorList>
    </citation>
    <scope>NUCLEOTIDE SEQUENCE [LARGE SCALE GENOMIC DNA]</scope>
    <source>
        <strain evidence="1 2">ISO32</strain>
    </source>
</reference>
<dbReference type="EMBL" id="AP027370">
    <property type="protein sequence ID" value="BDY11987.1"/>
    <property type="molecule type" value="Genomic_DNA"/>
</dbReference>
<keyword evidence="2" id="KW-1185">Reference proteome</keyword>
<evidence type="ECO:0000313" key="2">
    <source>
        <dbReference type="Proteomes" id="UP001321445"/>
    </source>
</evidence>
<name>A0ABN6WUK8_9BACT</name>
<protein>
    <recommendedName>
        <fullName evidence="3">Periplasmic protein</fullName>
    </recommendedName>
</protein>
<dbReference type="RefSeq" id="WP_286337202.1">
    <property type="nucleotide sequence ID" value="NZ_AP027370.1"/>
</dbReference>
<proteinExistence type="predicted"/>
<gene>
    <name evidence="1" type="ORF">HCR_02990</name>
</gene>
<evidence type="ECO:0008006" key="3">
    <source>
        <dbReference type="Google" id="ProtNLM"/>
    </source>
</evidence>
<organism evidence="1 2">
    <name type="scientific">Hydrogenimonas cancrithermarum</name>
    <dbReference type="NCBI Taxonomy" id="2993563"/>
    <lineage>
        <taxon>Bacteria</taxon>
        <taxon>Pseudomonadati</taxon>
        <taxon>Campylobacterota</taxon>
        <taxon>Epsilonproteobacteria</taxon>
        <taxon>Campylobacterales</taxon>
        <taxon>Hydrogenimonadaceae</taxon>
        <taxon>Hydrogenimonas</taxon>
    </lineage>
</organism>
<sequence length="182" mass="21275">MKKLLILSIFAIVSLQGADLERLYGFYAQKQYKKACQLGLRMFGKHKKNSKFLMLYGFSCLKADYIDRLAVPLTGLRATKTERANASYFATILLQKKLLYHALLDHVDISDLKLPKTDYILSKVFDLYVKKAYRKIDDKYYLTPEQESGMLYVLYVESNGKVHKMVVEERLDGNIIKIHRYW</sequence>
<dbReference type="Proteomes" id="UP001321445">
    <property type="component" value="Chromosome"/>
</dbReference>